<reference evidence="4" key="1">
    <citation type="submission" date="2022-03" db="EMBL/GenBank/DDBJ databases">
        <authorList>
            <person name="Martin C."/>
        </authorList>
    </citation>
    <scope>NUCLEOTIDE SEQUENCE</scope>
</reference>
<dbReference type="InterPro" id="IPR001496">
    <property type="entry name" value="SOCS_box"/>
</dbReference>
<organism evidence="4 5">
    <name type="scientific">Owenia fusiformis</name>
    <name type="common">Polychaete worm</name>
    <dbReference type="NCBI Taxonomy" id="6347"/>
    <lineage>
        <taxon>Eukaryota</taxon>
        <taxon>Metazoa</taxon>
        <taxon>Spiralia</taxon>
        <taxon>Lophotrochozoa</taxon>
        <taxon>Annelida</taxon>
        <taxon>Polychaeta</taxon>
        <taxon>Sedentaria</taxon>
        <taxon>Canalipalpata</taxon>
        <taxon>Sabellida</taxon>
        <taxon>Oweniida</taxon>
        <taxon>Oweniidae</taxon>
        <taxon>Owenia</taxon>
    </lineage>
</organism>
<keyword evidence="1" id="KW-0677">Repeat</keyword>
<dbReference type="AlphaFoldDB" id="A0A8J1XL21"/>
<dbReference type="Gene3D" id="1.25.40.20">
    <property type="entry name" value="Ankyrin repeat-containing domain"/>
    <property type="match status" value="1"/>
</dbReference>
<dbReference type="Proteomes" id="UP000749559">
    <property type="component" value="Unassembled WGS sequence"/>
</dbReference>
<dbReference type="SMART" id="SM00248">
    <property type="entry name" value="ANK"/>
    <property type="match status" value="8"/>
</dbReference>
<proteinExistence type="predicted"/>
<gene>
    <name evidence="4" type="ORF">OFUS_LOCUS4158</name>
</gene>
<evidence type="ECO:0000256" key="2">
    <source>
        <dbReference type="ARBA" id="ARBA00023043"/>
    </source>
</evidence>
<protein>
    <submittedName>
        <fullName evidence="4">Uncharacterized protein</fullName>
    </submittedName>
</protein>
<feature type="compositionally biased region" description="Basic and acidic residues" evidence="3">
    <location>
        <begin position="14"/>
        <end position="24"/>
    </location>
</feature>
<sequence>MALNSKGESAISIDSDKDEKHDNAYDDNIGDSVNIDHNVDYTIKADNVEDDIIDNTIKADNIEDNTIHNVTKAANVKDDASDETIKPDNVEDDIIDNTIKADNVEDDTIHNATKADNVKDDASDETIKPDNVEDDIIDNTIKADNVEDDTIHNATKAANVKDDASDETIKPDNVEDDIIDNTIKADNVEDDTIHNATKADNVKDDASDETIKPDNIEDETDGDIIRCDNVEDDHIKDPVQDNHVDQVTQLGSITQSNNMSETENATLEIKTMDNAVLLESHKESLTKVDSVVSLSNTQSESLAQADNVILIDDTDASTAQTSGLGDEDINNDSIKYYSGENKSNKSTQHVRQYLGIDNLRSQLKEAIEYSNVSRVEEVLEVCTSQRHVSTAVQHLSCSFLNHTLDADVLKVLLDYTCTHHGQGAKGLMALCFACLYGKPDCVYTLLKFGVDPMQFRMYNVECPLLTVLKLCKKNPEIKPEWITIIRLLIEVGMCDVNHIAFGMTGQFIHMAASLDCPEILELFIENGADIDSINEENKLPIHLAVISGKIENIRLLLRHGADINVETSSGLTCLTLAFLFKQFNILEFLLDQGANPDCIDIDGISPFHLALDDDHLIDKVLPKMLEISRKNGGVGINVQCTWTGESLLMCAVQKSCKAVQFLLENNVDLNTEARLGQTAIWFAVKTNNIAACRSLINVNANLNIICNAKHLYNPQTPIQLAVEQGEWQICRMLIQGGCRLDSYRYNNPNRLPASLENNKDMLDYIKGCINTVQSLGRLTKLAIRQHLGSYVEKKLENLPYPKSLKDYIINVADVDDF</sequence>
<name>A0A8J1XL21_OWEFU</name>
<dbReference type="PANTHER" id="PTHR24198">
    <property type="entry name" value="ANKYRIN REPEAT AND PROTEIN KINASE DOMAIN-CONTAINING PROTEIN"/>
    <property type="match status" value="1"/>
</dbReference>
<accession>A0A8J1XL21</accession>
<evidence type="ECO:0000256" key="3">
    <source>
        <dbReference type="SAM" id="MobiDB-lite"/>
    </source>
</evidence>
<dbReference type="PROSITE" id="PS50297">
    <property type="entry name" value="ANK_REP_REGION"/>
    <property type="match status" value="1"/>
</dbReference>
<feature type="compositionally biased region" description="Basic and acidic residues" evidence="3">
    <location>
        <begin position="200"/>
        <end position="215"/>
    </location>
</feature>
<dbReference type="PROSITE" id="PS50225">
    <property type="entry name" value="SOCS"/>
    <property type="match status" value="1"/>
</dbReference>
<keyword evidence="5" id="KW-1185">Reference proteome</keyword>
<evidence type="ECO:0000313" key="4">
    <source>
        <dbReference type="EMBL" id="CAH1777047.1"/>
    </source>
</evidence>
<dbReference type="InterPro" id="IPR036770">
    <property type="entry name" value="Ankyrin_rpt-contain_sf"/>
</dbReference>
<comment type="caution">
    <text evidence="4">The sequence shown here is derived from an EMBL/GenBank/DDBJ whole genome shotgun (WGS) entry which is preliminary data.</text>
</comment>
<dbReference type="InterPro" id="IPR002110">
    <property type="entry name" value="Ankyrin_rpt"/>
</dbReference>
<dbReference type="EMBL" id="CAIIXF020000002">
    <property type="protein sequence ID" value="CAH1777047.1"/>
    <property type="molecule type" value="Genomic_DNA"/>
</dbReference>
<keyword evidence="2" id="KW-0040">ANK repeat</keyword>
<dbReference type="OrthoDB" id="194358at2759"/>
<dbReference type="SUPFAM" id="SSF48403">
    <property type="entry name" value="Ankyrin repeat"/>
    <property type="match status" value="1"/>
</dbReference>
<feature type="region of interest" description="Disordered" evidence="3">
    <location>
        <begin position="196"/>
        <end position="221"/>
    </location>
</feature>
<dbReference type="PANTHER" id="PTHR24198:SF165">
    <property type="entry name" value="ANKYRIN REPEAT-CONTAINING PROTEIN-RELATED"/>
    <property type="match status" value="1"/>
</dbReference>
<dbReference type="PROSITE" id="PS50088">
    <property type="entry name" value="ANK_REPEAT"/>
    <property type="match status" value="3"/>
</dbReference>
<dbReference type="CDD" id="cd03587">
    <property type="entry name" value="SOCS"/>
    <property type="match status" value="1"/>
</dbReference>
<evidence type="ECO:0000313" key="5">
    <source>
        <dbReference type="Proteomes" id="UP000749559"/>
    </source>
</evidence>
<evidence type="ECO:0000256" key="1">
    <source>
        <dbReference type="ARBA" id="ARBA00022737"/>
    </source>
</evidence>
<dbReference type="Pfam" id="PF12796">
    <property type="entry name" value="Ank_2"/>
    <property type="match status" value="2"/>
</dbReference>
<feature type="region of interest" description="Disordered" evidence="3">
    <location>
        <begin position="1"/>
        <end position="31"/>
    </location>
</feature>